<evidence type="ECO:0000313" key="2">
    <source>
        <dbReference type="EMBL" id="MDQ9169776.1"/>
    </source>
</evidence>
<evidence type="ECO:0000313" key="3">
    <source>
        <dbReference type="Proteomes" id="UP001225596"/>
    </source>
</evidence>
<dbReference type="InterPro" id="IPR012902">
    <property type="entry name" value="N_methyl_site"/>
</dbReference>
<dbReference type="Pfam" id="PF07963">
    <property type="entry name" value="N_methyl"/>
    <property type="match status" value="1"/>
</dbReference>
<protein>
    <submittedName>
        <fullName evidence="2">Type IV pilus modification protein PilV</fullName>
    </submittedName>
</protein>
<keyword evidence="1" id="KW-0472">Membrane</keyword>
<name>A0ABU1BP22_9BURK</name>
<dbReference type="EMBL" id="JAUYVH010000002">
    <property type="protein sequence ID" value="MDQ9169776.1"/>
    <property type="molecule type" value="Genomic_DNA"/>
</dbReference>
<evidence type="ECO:0000256" key="1">
    <source>
        <dbReference type="SAM" id="Phobius"/>
    </source>
</evidence>
<keyword evidence="3" id="KW-1185">Reference proteome</keyword>
<proteinExistence type="predicted"/>
<dbReference type="NCBIfam" id="TIGR02523">
    <property type="entry name" value="type_IV_pilV"/>
    <property type="match status" value="1"/>
</dbReference>
<organism evidence="2 3">
    <name type="scientific">Keguizhuia sedimenti</name>
    <dbReference type="NCBI Taxonomy" id="3064264"/>
    <lineage>
        <taxon>Bacteria</taxon>
        <taxon>Pseudomonadati</taxon>
        <taxon>Pseudomonadota</taxon>
        <taxon>Betaproteobacteria</taxon>
        <taxon>Burkholderiales</taxon>
        <taxon>Oxalobacteraceae</taxon>
        <taxon>Keguizhuia</taxon>
    </lineage>
</organism>
<keyword evidence="1" id="KW-1133">Transmembrane helix</keyword>
<dbReference type="Proteomes" id="UP001225596">
    <property type="component" value="Unassembled WGS sequence"/>
</dbReference>
<keyword evidence="1" id="KW-0812">Transmembrane</keyword>
<sequence length="189" mass="19590">MRFSSNPSSQRGASMIEVLVTIIILTFGLLGLVGLQTKLQASEMEAYQRAQALVLLQDMASRIASNRNDAASYVTAASLGTGDDCPTISGTSTQQEIDASEWCNALQGAAETAGTSKVGAMIGGRGCVESIGSNEYMITVAWQGLGPISAPPSSVSCGANLYNGGTNSSCTDDLCRRTVTTIVRIAALI</sequence>
<feature type="transmembrane region" description="Helical" evidence="1">
    <location>
        <begin position="12"/>
        <end position="35"/>
    </location>
</feature>
<accession>A0ABU1BP22</accession>
<dbReference type="RefSeq" id="WP_338435709.1">
    <property type="nucleotide sequence ID" value="NZ_JAUYVH010000002.1"/>
</dbReference>
<dbReference type="InterPro" id="IPR013362">
    <property type="entry name" value="Pilus_4_PilV"/>
</dbReference>
<reference evidence="2 3" key="1">
    <citation type="submission" date="2023-08" db="EMBL/GenBank/DDBJ databases">
        <title>Oxalobacteraceae gen .nov., isolated from river sludge outside the plant.</title>
        <authorList>
            <person name="Zhao S.Y."/>
        </authorList>
    </citation>
    <scope>NUCLEOTIDE SEQUENCE [LARGE SCALE GENOMIC DNA]</scope>
    <source>
        <strain evidence="2 3">R-40</strain>
    </source>
</reference>
<gene>
    <name evidence="2" type="primary">pilV</name>
    <name evidence="2" type="ORF">Q8A64_05055</name>
</gene>
<comment type="caution">
    <text evidence="2">The sequence shown here is derived from an EMBL/GenBank/DDBJ whole genome shotgun (WGS) entry which is preliminary data.</text>
</comment>